<proteinExistence type="predicted"/>
<organism evidence="1 2">
    <name type="scientific">Paenibacillus pectinilyticus</name>
    <dbReference type="NCBI Taxonomy" id="512399"/>
    <lineage>
        <taxon>Bacteria</taxon>
        <taxon>Bacillati</taxon>
        <taxon>Bacillota</taxon>
        <taxon>Bacilli</taxon>
        <taxon>Bacillales</taxon>
        <taxon>Paenibacillaceae</taxon>
        <taxon>Paenibacillus</taxon>
    </lineage>
</organism>
<gene>
    <name evidence="1" type="ORF">A8709_23030</name>
</gene>
<evidence type="ECO:0000313" key="1">
    <source>
        <dbReference type="EMBL" id="OCT10714.1"/>
    </source>
</evidence>
<dbReference type="EMBL" id="LYPC01000030">
    <property type="protein sequence ID" value="OCT10714.1"/>
    <property type="molecule type" value="Genomic_DNA"/>
</dbReference>
<dbReference type="Proteomes" id="UP000093309">
    <property type="component" value="Unassembled WGS sequence"/>
</dbReference>
<evidence type="ECO:0000313" key="2">
    <source>
        <dbReference type="Proteomes" id="UP000093309"/>
    </source>
</evidence>
<keyword evidence="2" id="KW-1185">Reference proteome</keyword>
<accession>A0A1C0ZRN1</accession>
<comment type="caution">
    <text evidence="1">The sequence shown here is derived from an EMBL/GenBank/DDBJ whole genome shotgun (WGS) entry which is preliminary data.</text>
</comment>
<protein>
    <submittedName>
        <fullName evidence="1">Uncharacterized protein</fullName>
    </submittedName>
</protein>
<reference evidence="2" key="1">
    <citation type="submission" date="2016-05" db="EMBL/GenBank/DDBJ databases">
        <title>Paenibacillus oryzae. sp. nov., isolated from the rice root.</title>
        <authorList>
            <person name="Zhang J."/>
            <person name="Zhang X."/>
        </authorList>
    </citation>
    <scope>NUCLEOTIDE SEQUENCE [LARGE SCALE GENOMIC DNA]</scope>
    <source>
        <strain evidence="2">KCTC13222</strain>
    </source>
</reference>
<name>A0A1C0ZRN1_9BACL</name>
<dbReference type="AlphaFoldDB" id="A0A1C0ZRN1"/>
<sequence>MVDGTVDTEDTVVVIGMVEVITTASINRKSSYSSERKGFIPFSFYFSFRSVSSFSVFLSKGNAP</sequence>